<dbReference type="AlphaFoldDB" id="A0A1D2ME78"/>
<dbReference type="OrthoDB" id="8032690at2759"/>
<dbReference type="Proteomes" id="UP000094527">
    <property type="component" value="Unassembled WGS sequence"/>
</dbReference>
<gene>
    <name evidence="1" type="ORF">Ocin01_15439</name>
</gene>
<comment type="caution">
    <text evidence="1">The sequence shown here is derived from an EMBL/GenBank/DDBJ whole genome shotgun (WGS) entry which is preliminary data.</text>
</comment>
<keyword evidence="2" id="KW-1185">Reference proteome</keyword>
<evidence type="ECO:0000313" key="1">
    <source>
        <dbReference type="EMBL" id="ODM91243.1"/>
    </source>
</evidence>
<dbReference type="STRING" id="48709.A0A1D2ME78"/>
<organism evidence="1 2">
    <name type="scientific">Orchesella cincta</name>
    <name type="common">Springtail</name>
    <name type="synonym">Podura cincta</name>
    <dbReference type="NCBI Taxonomy" id="48709"/>
    <lineage>
        <taxon>Eukaryota</taxon>
        <taxon>Metazoa</taxon>
        <taxon>Ecdysozoa</taxon>
        <taxon>Arthropoda</taxon>
        <taxon>Hexapoda</taxon>
        <taxon>Collembola</taxon>
        <taxon>Entomobryomorpha</taxon>
        <taxon>Entomobryoidea</taxon>
        <taxon>Orchesellidae</taxon>
        <taxon>Orchesellinae</taxon>
        <taxon>Orchesella</taxon>
    </lineage>
</organism>
<reference evidence="1 2" key="1">
    <citation type="journal article" date="2016" name="Genome Biol. Evol.">
        <title>Gene Family Evolution Reflects Adaptation to Soil Environmental Stressors in the Genome of the Collembolan Orchesella cincta.</title>
        <authorList>
            <person name="Faddeeva-Vakhrusheva A."/>
            <person name="Derks M.F."/>
            <person name="Anvar S.Y."/>
            <person name="Agamennone V."/>
            <person name="Suring W."/>
            <person name="Smit S."/>
            <person name="van Straalen N.M."/>
            <person name="Roelofs D."/>
        </authorList>
    </citation>
    <scope>NUCLEOTIDE SEQUENCE [LARGE SCALE GENOMIC DNA]</scope>
    <source>
        <tissue evidence="1">Mixed pool</tissue>
    </source>
</reference>
<name>A0A1D2ME78_ORCCI</name>
<proteinExistence type="predicted"/>
<accession>A0A1D2ME78</accession>
<feature type="non-terminal residue" evidence="1">
    <location>
        <position position="171"/>
    </location>
</feature>
<sequence>MPKQGRDFGTKVRGWLLQLQETERKYFVVEGQKVICTLEMNLRWTCAKLSSADIPMNKISNPHIRGFLEKYTKKDVPSQSTLRRNISDVYNEVIGKIRSEIGEPQFGSALTRQPIRHHDMLQCCNWSIEKTSLPSHIFLCLGSLLSPTIQQFHNLFWTHSCFYGLVNGTRK</sequence>
<protein>
    <submittedName>
        <fullName evidence="1">Uncharacterized protein</fullName>
    </submittedName>
</protein>
<dbReference type="EMBL" id="LJIJ01001621">
    <property type="protein sequence ID" value="ODM91243.1"/>
    <property type="molecule type" value="Genomic_DNA"/>
</dbReference>
<evidence type="ECO:0000313" key="2">
    <source>
        <dbReference type="Proteomes" id="UP000094527"/>
    </source>
</evidence>